<dbReference type="GO" id="GO:0007018">
    <property type="term" value="P:microtubule-based movement"/>
    <property type="evidence" value="ECO:0007669"/>
    <property type="project" value="InterPro"/>
</dbReference>
<evidence type="ECO:0000313" key="7">
    <source>
        <dbReference type="Proteomes" id="UP001291623"/>
    </source>
</evidence>
<gene>
    <name evidence="6" type="ORF">RND71_026140</name>
</gene>
<dbReference type="InterPro" id="IPR027640">
    <property type="entry name" value="Kinesin-like_fam"/>
</dbReference>
<proteinExistence type="predicted"/>
<dbReference type="PANTHER" id="PTHR47971:SF8">
    <property type="entry name" value="KINESIN-LIKE PROTEIN"/>
    <property type="match status" value="1"/>
</dbReference>
<evidence type="ECO:0000256" key="3">
    <source>
        <dbReference type="ARBA" id="ARBA00022701"/>
    </source>
</evidence>
<evidence type="ECO:0000256" key="2">
    <source>
        <dbReference type="ARBA" id="ARBA00022490"/>
    </source>
</evidence>
<evidence type="ECO:0000313" key="6">
    <source>
        <dbReference type="EMBL" id="KAK4353946.1"/>
    </source>
</evidence>
<dbReference type="PANTHER" id="PTHR47971">
    <property type="entry name" value="KINESIN-RELATED PROTEIN 6"/>
    <property type="match status" value="1"/>
</dbReference>
<dbReference type="GO" id="GO:0007019">
    <property type="term" value="P:microtubule depolymerization"/>
    <property type="evidence" value="ECO:0007669"/>
    <property type="project" value="TreeGrafter"/>
</dbReference>
<dbReference type="Proteomes" id="UP001291623">
    <property type="component" value="Unassembled WGS sequence"/>
</dbReference>
<evidence type="ECO:0000256" key="5">
    <source>
        <dbReference type="ARBA" id="ARBA00023212"/>
    </source>
</evidence>
<dbReference type="GO" id="GO:0005874">
    <property type="term" value="C:microtubule"/>
    <property type="evidence" value="ECO:0007669"/>
    <property type="project" value="UniProtKB-KW"/>
</dbReference>
<dbReference type="GO" id="GO:0003777">
    <property type="term" value="F:microtubule motor activity"/>
    <property type="evidence" value="ECO:0007669"/>
    <property type="project" value="InterPro"/>
</dbReference>
<keyword evidence="4" id="KW-0505">Motor protein</keyword>
<keyword evidence="5" id="KW-0206">Cytoskeleton</keyword>
<dbReference type="EMBL" id="JAVYJV010000014">
    <property type="protein sequence ID" value="KAK4353946.1"/>
    <property type="molecule type" value="Genomic_DNA"/>
</dbReference>
<keyword evidence="3" id="KW-0493">Microtubule</keyword>
<keyword evidence="7" id="KW-1185">Reference proteome</keyword>
<reference evidence="6" key="1">
    <citation type="submission" date="2023-12" db="EMBL/GenBank/DDBJ databases">
        <title>Genome assembly of Anisodus tanguticus.</title>
        <authorList>
            <person name="Wang Y.-J."/>
        </authorList>
    </citation>
    <scope>NUCLEOTIDE SEQUENCE</scope>
    <source>
        <strain evidence="6">KB-2021</strain>
        <tissue evidence="6">Leaf</tissue>
    </source>
</reference>
<protein>
    <submittedName>
        <fullName evidence="6">Uncharacterized protein</fullName>
    </submittedName>
</protein>
<keyword evidence="2" id="KW-0963">Cytoplasm</keyword>
<comment type="caution">
    <text evidence="6">The sequence shown here is derived from an EMBL/GenBank/DDBJ whole genome shotgun (WGS) entry which is preliminary data.</text>
</comment>
<evidence type="ECO:0000256" key="4">
    <source>
        <dbReference type="ARBA" id="ARBA00023175"/>
    </source>
</evidence>
<name>A0AAE1RMY8_9SOLA</name>
<dbReference type="AlphaFoldDB" id="A0AAE1RMY8"/>
<accession>A0AAE1RMY8</accession>
<comment type="subcellular location">
    <subcellularLocation>
        <location evidence="1">Cytoplasm</location>
        <location evidence="1">Cytoskeleton</location>
    </subcellularLocation>
</comment>
<evidence type="ECO:0000256" key="1">
    <source>
        <dbReference type="ARBA" id="ARBA00004245"/>
    </source>
</evidence>
<organism evidence="6 7">
    <name type="scientific">Anisodus tanguticus</name>
    <dbReference type="NCBI Taxonomy" id="243964"/>
    <lineage>
        <taxon>Eukaryota</taxon>
        <taxon>Viridiplantae</taxon>
        <taxon>Streptophyta</taxon>
        <taxon>Embryophyta</taxon>
        <taxon>Tracheophyta</taxon>
        <taxon>Spermatophyta</taxon>
        <taxon>Magnoliopsida</taxon>
        <taxon>eudicotyledons</taxon>
        <taxon>Gunneridae</taxon>
        <taxon>Pentapetalae</taxon>
        <taxon>asterids</taxon>
        <taxon>lamiids</taxon>
        <taxon>Solanales</taxon>
        <taxon>Solanaceae</taxon>
        <taxon>Solanoideae</taxon>
        <taxon>Hyoscyameae</taxon>
        <taxon>Anisodus</taxon>
    </lineage>
</organism>
<sequence>MACWLQYAGLQHLASTGVDYSGNACPAGDAGDEVIAHWLQSAGLHHLASTGFAWMLHIEFVNNFEAWILFEGIWIGAQFMEEKQRFFKLMRNLNLSGESASDPYTPTAQILRGFGSSDGFYFPEFRGDFGAGLLNLHSMDDTEHLTEVSSVIILKDIVDLLNFLERLKDGRDQVALDMDDIEKLTLKLTFLSAVFQLCYFISDGFDAELSLHIL</sequence>